<dbReference type="InterPro" id="IPR039535">
    <property type="entry name" value="ASST-like"/>
</dbReference>
<evidence type="ECO:0000313" key="1">
    <source>
        <dbReference type="EMBL" id="CRH05126.1"/>
    </source>
</evidence>
<proteinExistence type="predicted"/>
<dbReference type="InterPro" id="IPR011047">
    <property type="entry name" value="Quinoprotein_ADH-like_sf"/>
</dbReference>
<name>A0A1S7LH55_MAGMO</name>
<dbReference type="EMBL" id="LO017727">
    <property type="protein sequence ID" value="CRH05126.1"/>
    <property type="molecule type" value="Genomic_DNA"/>
</dbReference>
<dbReference type="Gene3D" id="2.130.10.10">
    <property type="entry name" value="YVTN repeat-like/Quinoprotein amine dehydrogenase"/>
    <property type="match status" value="1"/>
</dbReference>
<accession>A0A1S7LH55</accession>
<dbReference type="SUPFAM" id="SSF50998">
    <property type="entry name" value="Quinoprotein alcohol dehydrogenase-like"/>
    <property type="match status" value="1"/>
</dbReference>
<dbReference type="Pfam" id="PF14269">
    <property type="entry name" value="Arylsulfotran_2"/>
    <property type="match status" value="1"/>
</dbReference>
<organism evidence="1">
    <name type="scientific">Magnetococcus massalia (strain MO-1)</name>
    <dbReference type="NCBI Taxonomy" id="451514"/>
    <lineage>
        <taxon>Bacteria</taxon>
        <taxon>Pseudomonadati</taxon>
        <taxon>Pseudomonadota</taxon>
        <taxon>Magnetococcia</taxon>
        <taxon>Magnetococcales</taxon>
        <taxon>Magnetococcaceae</taxon>
        <taxon>Magnetococcus</taxon>
    </lineage>
</organism>
<dbReference type="AlphaFoldDB" id="A0A1S7LH55"/>
<protein>
    <submittedName>
        <fullName evidence="1">Uncharacterized protein</fullName>
    </submittedName>
</protein>
<dbReference type="InterPro" id="IPR015943">
    <property type="entry name" value="WD40/YVTN_repeat-like_dom_sf"/>
</dbReference>
<sequence length="465" mass="52175">MWEKISIASLALLGFLLGAVVVTFNLPTSGFFQEAKLAWDSLQSMQGDQKLAQGLRYYLGQFASFSSKGPDHPHVLSQQSAPGSEEELILVSGGPYEMTDRCPPLGCMAWLTDRQGEVKHVWKMDPDLWRDLKKVTGFKSPRHIVPMGIEMAENGDLLVAFQGRGTFPFAVGFARFDKDGNLLWKQEGYNHHWFSRDEAGQIYVPAMRIEEAPYQLPGFQAKLSCEKKKIMLDQIQVLSPEGKLLKTIDLAEVLLNSDYVGLIGSECDPLHLNDVRVLTQDMAKYFPMFKAGDLLISMAHNQSVAVIDPEAMKVRWISSGRVMYQHSPRFSRDGTIWVFDNQGGPKKWGGSRVVRMDPGSGEMTTLFPKSDTPEDLLFRTSVAGQINLSADEQRMLVALYQRAKIYELDTRSGKVLWSYHKKHDVSAYLEEEKISSGHRIANFFTTGAYYVPKVGFAMNGGSLKP</sequence>
<reference evidence="1" key="1">
    <citation type="submission" date="2015-04" db="EMBL/GenBank/DDBJ databases">
        <authorList>
            <person name="Syromyatnikov M.Y."/>
            <person name="Popov V.N."/>
        </authorList>
    </citation>
    <scope>NUCLEOTIDE SEQUENCE</scope>
    <source>
        <strain evidence="1">MO-1</strain>
    </source>
</reference>
<gene>
    <name evidence="1" type="ORF">MAGMO_0927</name>
</gene>